<feature type="domain" description="TOD1/MUCI70 glycosyltransferase-like" evidence="2">
    <location>
        <begin position="57"/>
        <end position="376"/>
    </location>
</feature>
<dbReference type="PANTHER" id="PTHR12956">
    <property type="entry name" value="ALKALINE CERAMIDASE-RELATED"/>
    <property type="match status" value="1"/>
</dbReference>
<evidence type="ECO:0000256" key="1">
    <source>
        <dbReference type="SAM" id="MobiDB-lite"/>
    </source>
</evidence>
<feature type="region of interest" description="Disordered" evidence="1">
    <location>
        <begin position="1"/>
        <end position="28"/>
    </location>
</feature>
<accession>A0A1L7B543</accession>
<dbReference type="InterPro" id="IPR048354">
    <property type="entry name" value="TOD1_MUCI70_glycTrfase_dom"/>
</dbReference>
<evidence type="ECO:0000259" key="2">
    <source>
        <dbReference type="Pfam" id="PF04765"/>
    </source>
</evidence>
<evidence type="ECO:0000313" key="3">
    <source>
        <dbReference type="EMBL" id="APT68005.1"/>
    </source>
</evidence>
<dbReference type="Pfam" id="PF04765">
    <property type="entry name" value="TOD1_MUCI70"/>
    <property type="match status" value="1"/>
</dbReference>
<reference evidence="3" key="1">
    <citation type="submission" date="2016-02" db="EMBL/GenBank/DDBJ databases">
        <title>Mechanisms controlling the formation of the plant cell surface in tip growing cells are functionally conserved among land plants.</title>
        <authorList>
            <person name="Honkanen S."/>
            <person name="Jones V.A.S."/>
            <person name="Morieri G."/>
            <person name="Champion C.H.M."/>
            <person name="Hetherington A.J."/>
            <person name="Kelly S."/>
            <person name="Proust H."/>
            <person name="Prescott H."/>
            <person name="Dolan L."/>
        </authorList>
    </citation>
    <scope>NUCLEOTIDE SEQUENCE</scope>
</reference>
<dbReference type="InterPro" id="IPR006852">
    <property type="entry name" value="TOD1_MUCI70"/>
</dbReference>
<organism evidence="3">
    <name type="scientific">Marchantia polymorpha</name>
    <name type="common">Common liverwort</name>
    <name type="synonym">Marchantia aquatica</name>
    <dbReference type="NCBI Taxonomy" id="3197"/>
    <lineage>
        <taxon>Eukaryota</taxon>
        <taxon>Viridiplantae</taxon>
        <taxon>Streptophyta</taxon>
        <taxon>Embryophyta</taxon>
        <taxon>Marchantiophyta</taxon>
        <taxon>Marchantiopsida</taxon>
        <taxon>Marchantiidae</taxon>
        <taxon>Marchantiales</taxon>
        <taxon>Marchantiaceae</taxon>
        <taxon>Marchantia</taxon>
    </lineage>
</organism>
<protein>
    <submittedName>
        <fullName evidence="3">Embryo defective 2756</fullName>
    </submittedName>
</protein>
<dbReference type="PANTHER" id="PTHR12956:SF24">
    <property type="entry name" value="TRANSMEMBRANE PROTEIN (DUF616)"/>
    <property type="match status" value="1"/>
</dbReference>
<feature type="compositionally biased region" description="Acidic residues" evidence="1">
    <location>
        <begin position="1"/>
        <end position="12"/>
    </location>
</feature>
<sequence>MSRSEEDEEELVQQEQLPGKSKKKKKRTTLPCEISFLNTTKGLREPTDSSRFESFSLKYWEMEEKPEDDSLWEPRFAGHQTLLEREDSFVAKDQTLHCGFVKAPDGYRGTGFEISKDDMDYLQTCHIAVSSCIFGNYDHIRNPSGKKVTSASKKKVCFAMFVDQPSLDGMIEEGESPDENMNLGLWRIVLIKNAPYSDNRRTGKVPKFLTHRLFPNARYSVWLDSKLRLQSDPLLILEYFLWRGHHEYAISNHYDRHCVWEEVEQNKKLNKFNHSVIDQQFAFYQADGLIRFNASDPEKLLPSHVPEGSFIVRAHTPMSNLFSCLWFNEVDRFTPRDQLSFAYTYMKLVRTNPNSQFRLHMFKDCERKAMAKLYRHKTEDALVKGRRH</sequence>
<name>A0A1L7B543_MARPO</name>
<dbReference type="AlphaFoldDB" id="A0A1L7B543"/>
<dbReference type="EMBL" id="KU758841">
    <property type="protein sequence ID" value="APT68005.1"/>
    <property type="molecule type" value="mRNA"/>
</dbReference>
<proteinExistence type="evidence at transcript level"/>